<sequence length="109" mass="12497">MKLLNDTKHPYHESQQPRRKKSQVHTAVTDDENPASTKEVPQPVSSPPIETVQVHEETPIWVDVFDVDGFLADIDVQAVPEVLKTTLKDCSHDVDHFFSPSYQNKRKNY</sequence>
<name>A0ACC0TTB7_9AGAM</name>
<dbReference type="Proteomes" id="UP001207468">
    <property type="component" value="Unassembled WGS sequence"/>
</dbReference>
<protein>
    <submittedName>
        <fullName evidence="1">Uncharacterized protein</fullName>
    </submittedName>
</protein>
<gene>
    <name evidence="1" type="ORF">F5148DRAFT_1293114</name>
</gene>
<comment type="caution">
    <text evidence="1">The sequence shown here is derived from an EMBL/GenBank/DDBJ whole genome shotgun (WGS) entry which is preliminary data.</text>
</comment>
<evidence type="ECO:0000313" key="1">
    <source>
        <dbReference type="EMBL" id="KAI9442836.1"/>
    </source>
</evidence>
<keyword evidence="2" id="KW-1185">Reference proteome</keyword>
<accession>A0ACC0TTB7</accession>
<organism evidence="1 2">
    <name type="scientific">Russula earlei</name>
    <dbReference type="NCBI Taxonomy" id="71964"/>
    <lineage>
        <taxon>Eukaryota</taxon>
        <taxon>Fungi</taxon>
        <taxon>Dikarya</taxon>
        <taxon>Basidiomycota</taxon>
        <taxon>Agaricomycotina</taxon>
        <taxon>Agaricomycetes</taxon>
        <taxon>Russulales</taxon>
        <taxon>Russulaceae</taxon>
        <taxon>Russula</taxon>
    </lineage>
</organism>
<dbReference type="EMBL" id="JAGFNK010000700">
    <property type="protein sequence ID" value="KAI9442836.1"/>
    <property type="molecule type" value="Genomic_DNA"/>
</dbReference>
<proteinExistence type="predicted"/>
<evidence type="ECO:0000313" key="2">
    <source>
        <dbReference type="Proteomes" id="UP001207468"/>
    </source>
</evidence>
<reference evidence="1" key="1">
    <citation type="submission" date="2021-03" db="EMBL/GenBank/DDBJ databases">
        <title>Evolutionary priming and transition to the ectomycorrhizal habit in an iconic lineage of mushroom-forming fungi: is preadaptation a requirement?</title>
        <authorList>
            <consortium name="DOE Joint Genome Institute"/>
            <person name="Looney B.P."/>
            <person name="Miyauchi S."/>
            <person name="Morin E."/>
            <person name="Drula E."/>
            <person name="Courty P.E."/>
            <person name="Chicoki N."/>
            <person name="Fauchery L."/>
            <person name="Kohler A."/>
            <person name="Kuo A."/>
            <person name="LaButti K."/>
            <person name="Pangilinan J."/>
            <person name="Lipzen A."/>
            <person name="Riley R."/>
            <person name="Andreopoulos W."/>
            <person name="He G."/>
            <person name="Johnson J."/>
            <person name="Barry K.W."/>
            <person name="Grigoriev I.V."/>
            <person name="Nagy L."/>
            <person name="Hibbett D."/>
            <person name="Henrissat B."/>
            <person name="Matheny P.B."/>
            <person name="Labbe J."/>
            <person name="Martin A.F."/>
        </authorList>
    </citation>
    <scope>NUCLEOTIDE SEQUENCE</scope>
    <source>
        <strain evidence="1">BPL698</strain>
    </source>
</reference>